<feature type="region of interest" description="Disordered" evidence="1">
    <location>
        <begin position="1"/>
        <end position="20"/>
    </location>
</feature>
<dbReference type="RefSeq" id="WP_161101198.1">
    <property type="nucleotide sequence ID" value="NZ_JBHLYI010000002.1"/>
</dbReference>
<evidence type="ECO:0000313" key="3">
    <source>
        <dbReference type="EMBL" id="MXQ62981.1"/>
    </source>
</evidence>
<keyword evidence="4" id="KW-1185">Reference proteome</keyword>
<name>A0A6I4W0M9_9ACTN</name>
<evidence type="ECO:0008006" key="5">
    <source>
        <dbReference type="Google" id="ProtNLM"/>
    </source>
</evidence>
<dbReference type="EMBL" id="WUTW01000001">
    <property type="protein sequence ID" value="MXQ62981.1"/>
    <property type="molecule type" value="Genomic_DNA"/>
</dbReference>
<comment type="caution">
    <text evidence="3">The sequence shown here is derived from an EMBL/GenBank/DDBJ whole genome shotgun (WGS) entry which is preliminary data.</text>
</comment>
<sequence length="207" mass="22335">MAMHVRPVRSTPDGGPRPHRRARTAAALLLPLTLTASACGSTTPRAGTFAPTGETATPTPLNTPTATSEDPATLPPAEIDKIVLARYRAYQSAYQHAYETNDPTALPTVAMDPVLSRVTTDIERTKAKNEIWRFTNISNPRIYARSKDGQTVYVADCLRTVVSYKYSAVTGKRLGGGKGGGLVHRTAVHFSAGLWKVADAIDDERKC</sequence>
<feature type="compositionally biased region" description="Low complexity" evidence="1">
    <location>
        <begin position="55"/>
        <end position="67"/>
    </location>
</feature>
<gene>
    <name evidence="3" type="ORF">GQ466_02925</name>
</gene>
<evidence type="ECO:0000256" key="2">
    <source>
        <dbReference type="SAM" id="SignalP"/>
    </source>
</evidence>
<dbReference type="OrthoDB" id="3481364at2"/>
<proteinExistence type="predicted"/>
<reference evidence="3 4" key="1">
    <citation type="submission" date="2019-12" db="EMBL/GenBank/DDBJ databases">
        <title>Nocardia macrotermitis sp. nov. and Nocardia aurantia sp. nov., isolated from the gut of the fungus growing-termite Macrotermes natalensis.</title>
        <authorList>
            <person name="Christine B."/>
            <person name="Rene B."/>
        </authorList>
    </citation>
    <scope>NUCLEOTIDE SEQUENCE [LARGE SCALE GENOMIC DNA]</scope>
    <source>
        <strain evidence="3 4">DSM 102126</strain>
    </source>
</reference>
<keyword evidence="2" id="KW-0732">Signal</keyword>
<dbReference type="Proteomes" id="UP000431901">
    <property type="component" value="Unassembled WGS sequence"/>
</dbReference>
<protein>
    <recommendedName>
        <fullName evidence="5">Lipoprotein</fullName>
    </recommendedName>
</protein>
<accession>A0A6I4W0M9</accession>
<organism evidence="3 4">
    <name type="scientific">Actinomadura rayongensis</name>
    <dbReference type="NCBI Taxonomy" id="1429076"/>
    <lineage>
        <taxon>Bacteria</taxon>
        <taxon>Bacillati</taxon>
        <taxon>Actinomycetota</taxon>
        <taxon>Actinomycetes</taxon>
        <taxon>Streptosporangiales</taxon>
        <taxon>Thermomonosporaceae</taxon>
        <taxon>Actinomadura</taxon>
    </lineage>
</organism>
<evidence type="ECO:0000313" key="4">
    <source>
        <dbReference type="Proteomes" id="UP000431901"/>
    </source>
</evidence>
<feature type="signal peptide" evidence="2">
    <location>
        <begin position="1"/>
        <end position="38"/>
    </location>
</feature>
<feature type="chain" id="PRO_5026113279" description="Lipoprotein" evidence="2">
    <location>
        <begin position="39"/>
        <end position="207"/>
    </location>
</feature>
<dbReference type="AlphaFoldDB" id="A0A6I4W0M9"/>
<feature type="region of interest" description="Disordered" evidence="1">
    <location>
        <begin position="40"/>
        <end position="73"/>
    </location>
</feature>
<evidence type="ECO:0000256" key="1">
    <source>
        <dbReference type="SAM" id="MobiDB-lite"/>
    </source>
</evidence>